<protein>
    <recommendedName>
        <fullName evidence="15">Tyrosinase</fullName>
        <ecNumber evidence="4">1.14.18.1</ecNumber>
    </recommendedName>
    <alternativeName>
        <fullName evidence="16">Monophenol monooxygenase</fullName>
    </alternativeName>
</protein>
<dbReference type="GeneTree" id="ENSGT00940000155336"/>
<dbReference type="GO" id="GO:0043473">
    <property type="term" value="P:pigmentation"/>
    <property type="evidence" value="ECO:0007669"/>
    <property type="project" value="TreeGrafter"/>
</dbReference>
<feature type="chain" id="PRO_5034185710" description="Tyrosinase" evidence="19">
    <location>
        <begin position="22"/>
        <end position="540"/>
    </location>
</feature>
<reference evidence="22" key="3">
    <citation type="submission" date="2025-09" db="UniProtKB">
        <authorList>
            <consortium name="Ensembl"/>
        </authorList>
    </citation>
    <scope>IDENTIFICATION</scope>
</reference>
<evidence type="ECO:0000259" key="20">
    <source>
        <dbReference type="PROSITE" id="PS00497"/>
    </source>
</evidence>
<keyword evidence="8 18" id="KW-1133">Transmembrane helix</keyword>
<evidence type="ECO:0000256" key="7">
    <source>
        <dbReference type="ARBA" id="ARBA00022729"/>
    </source>
</evidence>
<dbReference type="GO" id="GO:0004503">
    <property type="term" value="F:tyrosinase activity"/>
    <property type="evidence" value="ECO:0007669"/>
    <property type="project" value="UniProtKB-EC"/>
</dbReference>
<evidence type="ECO:0000256" key="12">
    <source>
        <dbReference type="ARBA" id="ARBA00023101"/>
    </source>
</evidence>
<proteinExistence type="inferred from homology"/>
<evidence type="ECO:0000256" key="19">
    <source>
        <dbReference type="SAM" id="SignalP"/>
    </source>
</evidence>
<comment type="similarity">
    <text evidence="3">Belongs to the tyrosinase family.</text>
</comment>
<evidence type="ECO:0000256" key="14">
    <source>
        <dbReference type="ARBA" id="ARBA00023180"/>
    </source>
</evidence>
<organism evidence="22 23">
    <name type="scientific">Scleropages formosus</name>
    <name type="common">Asian bonytongue</name>
    <name type="synonym">Osteoglossum formosum</name>
    <dbReference type="NCBI Taxonomy" id="113540"/>
    <lineage>
        <taxon>Eukaryota</taxon>
        <taxon>Metazoa</taxon>
        <taxon>Chordata</taxon>
        <taxon>Craniata</taxon>
        <taxon>Vertebrata</taxon>
        <taxon>Euteleostomi</taxon>
        <taxon>Actinopterygii</taxon>
        <taxon>Neopterygii</taxon>
        <taxon>Teleostei</taxon>
        <taxon>Osteoglossocephala</taxon>
        <taxon>Osteoglossomorpha</taxon>
        <taxon>Osteoglossiformes</taxon>
        <taxon>Osteoglossidae</taxon>
        <taxon>Scleropages</taxon>
    </lineage>
</organism>
<evidence type="ECO:0000256" key="13">
    <source>
        <dbReference type="ARBA" id="ARBA00023136"/>
    </source>
</evidence>
<dbReference type="SUPFAM" id="SSF48056">
    <property type="entry name" value="Di-copper centre-containing domain"/>
    <property type="match status" value="1"/>
</dbReference>
<dbReference type="PRINTS" id="PR00092">
    <property type="entry name" value="TYROSINASE"/>
</dbReference>
<keyword evidence="12" id="KW-0470">Melanin biosynthesis</keyword>
<keyword evidence="14" id="KW-0325">Glycoprotein</keyword>
<evidence type="ECO:0000313" key="22">
    <source>
        <dbReference type="Ensembl" id="ENSSFOP00015077758.1"/>
    </source>
</evidence>
<keyword evidence="10" id="KW-0186">Copper</keyword>
<keyword evidence="5 18" id="KW-0812">Transmembrane</keyword>
<dbReference type="AlphaFoldDB" id="A0A8D0CMP5"/>
<feature type="domain" description="Tyrosinase copper-binding" evidence="20">
    <location>
        <begin position="206"/>
        <end position="223"/>
    </location>
</feature>
<dbReference type="Gene3D" id="1.10.1280.10">
    <property type="entry name" value="Di-copper center containing domain from catechol oxidase"/>
    <property type="match status" value="1"/>
</dbReference>
<feature type="signal peptide" evidence="19">
    <location>
        <begin position="1"/>
        <end position="21"/>
    </location>
</feature>
<evidence type="ECO:0000256" key="2">
    <source>
        <dbReference type="ARBA" id="ARBA00004573"/>
    </source>
</evidence>
<comment type="cofactor">
    <cofactor evidence="1">
        <name>Cu(2+)</name>
        <dbReference type="ChEBI" id="CHEBI:29036"/>
    </cofactor>
</comment>
<evidence type="ECO:0000256" key="18">
    <source>
        <dbReference type="SAM" id="Phobius"/>
    </source>
</evidence>
<dbReference type="PROSITE" id="PS00498">
    <property type="entry name" value="TYROSINASE_2"/>
    <property type="match status" value="1"/>
</dbReference>
<evidence type="ECO:0000256" key="6">
    <source>
        <dbReference type="ARBA" id="ARBA00022723"/>
    </source>
</evidence>
<evidence type="ECO:0000256" key="8">
    <source>
        <dbReference type="ARBA" id="ARBA00022989"/>
    </source>
</evidence>
<sequence>MLLLTLSALLFFFLLPGPSKQQFPRPCITTEALRSKQCCPLWAGDSSACGALSGRGSCEDVVVSELRNGPQYPFSGVDDRERWPLVFYNRTCRCAGNFMGFDCGGCRFGYTGEQCLQQRPRVRRNVLHLSEAERHKFISYLNLAKNTVSLDYVMVTGTYREMDNGSRPMFSNVSVYDLFVWLHYYVSRAALLGGPNNVWEDADFGHWAPGFLPWHRVFLLLWEQHIQKLTGDEEFAVPYWDWRDARDCQVCTDELMGGRSPLDPKLISPGSVFSSWKVICSLAPEYNIRGVLCDGTAEGPLLRNPGNHDRGFSSRLPTWADVEFTVSLPDYDTGAMDRTANMSFRNTLEGFGDPVTGLGSSRELHMHASLHVFMNGSMSSVQGSANDPIFILHHAFVDSIYERWLRRHQPPRTQFPQENAPIGHNDGYFMVPFLPLHRNGDYFISSKELGYDYAYLLEPGQYFIQEVLGSYVEQVRHIWPWLLGAIILGALVAFLAGVAVTTLARACRKPHLKRREASQSMEKQPLLSRTGDSAMSYHIP</sequence>
<dbReference type="OrthoDB" id="6132182at2759"/>
<accession>A0A8D0CMP5</accession>
<keyword evidence="13 18" id="KW-0472">Membrane</keyword>
<dbReference type="InterPro" id="IPR008922">
    <property type="entry name" value="Di-copper_centre_dom_sf"/>
</dbReference>
<dbReference type="Proteomes" id="UP000694397">
    <property type="component" value="Chromosome 3"/>
</dbReference>
<evidence type="ECO:0000256" key="11">
    <source>
        <dbReference type="ARBA" id="ARBA00023033"/>
    </source>
</evidence>
<dbReference type="GO" id="GO:0042438">
    <property type="term" value="P:melanin biosynthetic process"/>
    <property type="evidence" value="ECO:0007669"/>
    <property type="project" value="UniProtKB-KW"/>
</dbReference>
<keyword evidence="7 19" id="KW-0732">Signal</keyword>
<keyword evidence="11" id="KW-0503">Monooxygenase</keyword>
<evidence type="ECO:0000256" key="9">
    <source>
        <dbReference type="ARBA" id="ARBA00023002"/>
    </source>
</evidence>
<reference evidence="22" key="2">
    <citation type="submission" date="2025-08" db="UniProtKB">
        <authorList>
            <consortium name="Ensembl"/>
        </authorList>
    </citation>
    <scope>IDENTIFICATION</scope>
</reference>
<feature type="domain" description="Tyrosinase copper-binding" evidence="21">
    <location>
        <begin position="387"/>
        <end position="398"/>
    </location>
</feature>
<evidence type="ECO:0000256" key="16">
    <source>
        <dbReference type="ARBA" id="ARBA00042251"/>
    </source>
</evidence>
<dbReference type="InterPro" id="IPR050316">
    <property type="entry name" value="Tyrosinase/Hemocyanin"/>
</dbReference>
<dbReference type="InterPro" id="IPR002227">
    <property type="entry name" value="Tyrosinase_Cu-bd"/>
</dbReference>
<feature type="transmembrane region" description="Helical" evidence="18">
    <location>
        <begin position="478"/>
        <end position="504"/>
    </location>
</feature>
<dbReference type="PANTHER" id="PTHR11474">
    <property type="entry name" value="TYROSINASE FAMILY MEMBER"/>
    <property type="match status" value="1"/>
</dbReference>
<evidence type="ECO:0000256" key="5">
    <source>
        <dbReference type="ARBA" id="ARBA00022692"/>
    </source>
</evidence>
<dbReference type="GO" id="GO:0033162">
    <property type="term" value="C:melanosome membrane"/>
    <property type="evidence" value="ECO:0007669"/>
    <property type="project" value="UniProtKB-SubCell"/>
</dbReference>
<dbReference type="PROSITE" id="PS00497">
    <property type="entry name" value="TYROSINASE_1"/>
    <property type="match status" value="1"/>
</dbReference>
<feature type="region of interest" description="Disordered" evidence="17">
    <location>
        <begin position="514"/>
        <end position="540"/>
    </location>
</feature>
<evidence type="ECO:0000256" key="15">
    <source>
        <dbReference type="ARBA" id="ARBA00039304"/>
    </source>
</evidence>
<dbReference type="Pfam" id="PF00264">
    <property type="entry name" value="Tyrosinase"/>
    <property type="match status" value="1"/>
</dbReference>
<evidence type="ECO:0000259" key="21">
    <source>
        <dbReference type="PROSITE" id="PS00498"/>
    </source>
</evidence>
<dbReference type="EC" id="1.14.18.1" evidence="4"/>
<gene>
    <name evidence="22" type="primary">TYR</name>
</gene>
<evidence type="ECO:0000256" key="3">
    <source>
        <dbReference type="ARBA" id="ARBA00009928"/>
    </source>
</evidence>
<evidence type="ECO:0000256" key="4">
    <source>
        <dbReference type="ARBA" id="ARBA00011906"/>
    </source>
</evidence>
<dbReference type="GO" id="GO:0042802">
    <property type="term" value="F:identical protein binding"/>
    <property type="evidence" value="ECO:0007669"/>
    <property type="project" value="UniProtKB-ARBA"/>
</dbReference>
<evidence type="ECO:0000256" key="17">
    <source>
        <dbReference type="SAM" id="MobiDB-lite"/>
    </source>
</evidence>
<dbReference type="GO" id="GO:0046872">
    <property type="term" value="F:metal ion binding"/>
    <property type="evidence" value="ECO:0007669"/>
    <property type="project" value="UniProtKB-KW"/>
</dbReference>
<dbReference type="PANTHER" id="PTHR11474:SF124">
    <property type="entry name" value="TYROSINASE"/>
    <property type="match status" value="1"/>
</dbReference>
<keyword evidence="6" id="KW-0479">Metal-binding</keyword>
<evidence type="ECO:0000256" key="1">
    <source>
        <dbReference type="ARBA" id="ARBA00001973"/>
    </source>
</evidence>
<reference evidence="22 23" key="1">
    <citation type="submission" date="2019-04" db="EMBL/GenBank/DDBJ databases">
        <authorList>
            <consortium name="Wellcome Sanger Institute Data Sharing"/>
        </authorList>
    </citation>
    <scope>NUCLEOTIDE SEQUENCE [LARGE SCALE GENOMIC DNA]</scope>
</reference>
<evidence type="ECO:0000313" key="23">
    <source>
        <dbReference type="Proteomes" id="UP000694397"/>
    </source>
</evidence>
<dbReference type="FunFam" id="1.10.1280.10:FF:000003">
    <property type="entry name" value="Tyrosinase"/>
    <property type="match status" value="1"/>
</dbReference>
<comment type="subcellular location">
    <subcellularLocation>
        <location evidence="2">Melanosome membrane</location>
        <topology evidence="2">Single-pass type I membrane protein</topology>
    </subcellularLocation>
</comment>
<evidence type="ECO:0000256" key="10">
    <source>
        <dbReference type="ARBA" id="ARBA00023008"/>
    </source>
</evidence>
<keyword evidence="9" id="KW-0560">Oxidoreductase</keyword>
<name>A0A8D0CMP5_SCLFO</name>
<keyword evidence="23" id="KW-1185">Reference proteome</keyword>
<dbReference type="Ensembl" id="ENSSFOT00015074774.1">
    <property type="protein sequence ID" value="ENSSFOP00015077758.1"/>
    <property type="gene ID" value="ENSSFOG00015011619.2"/>
</dbReference>